<reference evidence="1" key="1">
    <citation type="submission" date="2020-05" db="EMBL/GenBank/DDBJ databases">
        <authorList>
            <person name="Chiriac C."/>
            <person name="Salcher M."/>
            <person name="Ghai R."/>
            <person name="Kavagutti S V."/>
        </authorList>
    </citation>
    <scope>NUCLEOTIDE SEQUENCE</scope>
</reference>
<dbReference type="InterPro" id="IPR043519">
    <property type="entry name" value="NT_sf"/>
</dbReference>
<accession>A0A6J7JRH4</accession>
<organism evidence="1">
    <name type="scientific">freshwater metagenome</name>
    <dbReference type="NCBI Taxonomy" id="449393"/>
    <lineage>
        <taxon>unclassified sequences</taxon>
        <taxon>metagenomes</taxon>
        <taxon>ecological metagenomes</taxon>
    </lineage>
</organism>
<proteinExistence type="predicted"/>
<dbReference type="EMBL" id="CAFBNO010000002">
    <property type="protein sequence ID" value="CAB4945527.1"/>
    <property type="molecule type" value="Genomic_DNA"/>
</dbReference>
<gene>
    <name evidence="1" type="ORF">UFOPK3837_00090</name>
</gene>
<name>A0A6J7JRH4_9ZZZZ</name>
<dbReference type="Gene3D" id="3.30.460.10">
    <property type="entry name" value="Beta Polymerase, domain 2"/>
    <property type="match status" value="1"/>
</dbReference>
<sequence length="260" mass="29206">MTSAHTMDAFLDYSQRLAASAEAHPDVVGLVLVGSAADTDRVDEWSDHDFFLIVKDGMSEGFRQDLSWLPDSHDVVIRPRETDHGLKVVYSDGHVLEFAVFDDKELELASVNYWAVPVDKTNITSRVEALEKKTVGGKFEEEKEWELFLAHILIAVGRARRGEILIAGQAIRSYMMRHVLGFVRDRLAPAPGTEGIEDNLDRFRRVEQQYPAEGARLDQIMQLPVEDSARAQLDFVLGLGGFSAKQLEQAEVVRARLGWI</sequence>
<dbReference type="AlphaFoldDB" id="A0A6J7JRH4"/>
<dbReference type="SUPFAM" id="SSF81301">
    <property type="entry name" value="Nucleotidyltransferase"/>
    <property type="match status" value="1"/>
</dbReference>
<protein>
    <submittedName>
        <fullName evidence="1">Unannotated protein</fullName>
    </submittedName>
</protein>
<evidence type="ECO:0000313" key="1">
    <source>
        <dbReference type="EMBL" id="CAB4945527.1"/>
    </source>
</evidence>